<evidence type="ECO:0000259" key="1">
    <source>
        <dbReference type="Pfam" id="PF08751"/>
    </source>
</evidence>
<dbReference type="EMBL" id="UGLW01000006">
    <property type="protein sequence ID" value="STZ75228.1"/>
    <property type="molecule type" value="Genomic_DNA"/>
</dbReference>
<protein>
    <submittedName>
        <fullName evidence="2">Conjugal transfer nickase/helicase TraI</fullName>
    </submittedName>
</protein>
<feature type="domain" description="TrwC relaxase" evidence="1">
    <location>
        <begin position="12"/>
        <end position="107"/>
    </location>
</feature>
<dbReference type="GO" id="GO:0004386">
    <property type="term" value="F:helicase activity"/>
    <property type="evidence" value="ECO:0007669"/>
    <property type="project" value="UniProtKB-KW"/>
</dbReference>
<dbReference type="Pfam" id="PF08751">
    <property type="entry name" value="TrwC"/>
    <property type="match status" value="1"/>
</dbReference>
<keyword evidence="2" id="KW-0347">Helicase</keyword>
<reference evidence="2 3" key="1">
    <citation type="submission" date="2018-06" db="EMBL/GenBank/DDBJ databases">
        <authorList>
            <consortium name="Pathogen Informatics"/>
            <person name="Doyle S."/>
        </authorList>
    </citation>
    <scope>NUCLEOTIDE SEQUENCE [LARGE SCALE GENOMIC DNA]</scope>
    <source>
        <strain evidence="2 3">NCTC10313</strain>
    </source>
</reference>
<sequence>MLSVSTVKSASKASVYYFEEDNYYFQGEQSTAWYGAGAESLGLEGPVKQEMFKQVLEGKLPDGSDLTHMVGNENKHRPGYDLTFSAPKSASILALVYGDKTVLDAHKWPLNGP</sequence>
<keyword evidence="2" id="KW-0547">Nucleotide-binding</keyword>
<gene>
    <name evidence="2" type="primary">traI_10</name>
    <name evidence="2" type="ORF">NCTC10313_07421</name>
</gene>
<accession>A0A378UCU5</accession>
<dbReference type="InterPro" id="IPR014862">
    <property type="entry name" value="TrwC"/>
</dbReference>
<dbReference type="SUPFAM" id="SSF55464">
    <property type="entry name" value="Origin of replication-binding domain, RBD-like"/>
    <property type="match status" value="1"/>
</dbReference>
<organism evidence="2 3">
    <name type="scientific">Klebsiella pneumoniae subsp. ozaenae</name>
    <dbReference type="NCBI Taxonomy" id="574"/>
    <lineage>
        <taxon>Bacteria</taxon>
        <taxon>Pseudomonadati</taxon>
        <taxon>Pseudomonadota</taxon>
        <taxon>Gammaproteobacteria</taxon>
        <taxon>Enterobacterales</taxon>
        <taxon>Enterobacteriaceae</taxon>
        <taxon>Klebsiella/Raoultella group</taxon>
        <taxon>Klebsiella</taxon>
        <taxon>Klebsiella pneumoniae complex</taxon>
    </lineage>
</organism>
<dbReference type="AlphaFoldDB" id="A0A378UCU5"/>
<keyword evidence="2" id="KW-0067">ATP-binding</keyword>
<name>A0A378UCU5_KLEPO</name>
<proteinExistence type="predicted"/>
<dbReference type="NCBIfam" id="NF041492">
    <property type="entry name" value="MobF"/>
    <property type="match status" value="1"/>
</dbReference>
<evidence type="ECO:0000313" key="3">
    <source>
        <dbReference type="Proteomes" id="UP000254487"/>
    </source>
</evidence>
<evidence type="ECO:0000313" key="2">
    <source>
        <dbReference type="EMBL" id="STZ75228.1"/>
    </source>
</evidence>
<dbReference type="Proteomes" id="UP000254487">
    <property type="component" value="Unassembled WGS sequence"/>
</dbReference>
<keyword evidence="2" id="KW-0378">Hydrolase</keyword>